<evidence type="ECO:0000313" key="12">
    <source>
        <dbReference type="EMBL" id="CAH0555155.1"/>
    </source>
</evidence>
<protein>
    <recommendedName>
        <fullName evidence="11">C2H2-type domain-containing protein</fullName>
    </recommendedName>
</protein>
<accession>A0A9P0FG17</accession>
<evidence type="ECO:0000256" key="4">
    <source>
        <dbReference type="ARBA" id="ARBA00022771"/>
    </source>
</evidence>
<dbReference type="GO" id="GO:0000981">
    <property type="term" value="F:DNA-binding transcription factor activity, RNA polymerase II-specific"/>
    <property type="evidence" value="ECO:0007669"/>
    <property type="project" value="TreeGrafter"/>
</dbReference>
<evidence type="ECO:0000259" key="11">
    <source>
        <dbReference type="PROSITE" id="PS50157"/>
    </source>
</evidence>
<evidence type="ECO:0000256" key="10">
    <source>
        <dbReference type="SAM" id="MobiDB-lite"/>
    </source>
</evidence>
<dbReference type="InterPro" id="IPR013087">
    <property type="entry name" value="Znf_C2H2_type"/>
</dbReference>
<evidence type="ECO:0000256" key="6">
    <source>
        <dbReference type="ARBA" id="ARBA00023125"/>
    </source>
</evidence>
<keyword evidence="5" id="KW-0862">Zinc</keyword>
<reference evidence="12" key="1">
    <citation type="submission" date="2021-12" db="EMBL/GenBank/DDBJ databases">
        <authorList>
            <person name="King R."/>
        </authorList>
    </citation>
    <scope>NUCLEOTIDE SEQUENCE</scope>
</reference>
<evidence type="ECO:0000256" key="1">
    <source>
        <dbReference type="ARBA" id="ARBA00004123"/>
    </source>
</evidence>
<feature type="region of interest" description="Disordered" evidence="10">
    <location>
        <begin position="209"/>
        <end position="241"/>
    </location>
</feature>
<evidence type="ECO:0000313" key="13">
    <source>
        <dbReference type="Proteomes" id="UP001154078"/>
    </source>
</evidence>
<comment type="similarity">
    <text evidence="8">Belongs to the snail C2H2-type zinc-finger protein family.</text>
</comment>
<keyword evidence="13" id="KW-1185">Reference proteome</keyword>
<dbReference type="Proteomes" id="UP001154078">
    <property type="component" value="Chromosome 4"/>
</dbReference>
<evidence type="ECO:0000256" key="9">
    <source>
        <dbReference type="PROSITE-ProRule" id="PRU00042"/>
    </source>
</evidence>
<dbReference type="OrthoDB" id="6738692at2759"/>
<comment type="subcellular location">
    <subcellularLocation>
        <location evidence="1">Nucleus</location>
    </subcellularLocation>
</comment>
<dbReference type="Gene3D" id="3.30.160.60">
    <property type="entry name" value="Classic Zinc Finger"/>
    <property type="match status" value="2"/>
</dbReference>
<keyword evidence="2" id="KW-0479">Metal-binding</keyword>
<feature type="domain" description="C2H2-type" evidence="11">
    <location>
        <begin position="317"/>
        <end position="345"/>
    </location>
</feature>
<dbReference type="GO" id="GO:0000978">
    <property type="term" value="F:RNA polymerase II cis-regulatory region sequence-specific DNA binding"/>
    <property type="evidence" value="ECO:0007669"/>
    <property type="project" value="TreeGrafter"/>
</dbReference>
<dbReference type="SMART" id="SM00355">
    <property type="entry name" value="ZnF_C2H2"/>
    <property type="match status" value="4"/>
</dbReference>
<dbReference type="InterPro" id="IPR050527">
    <property type="entry name" value="Snail/Krueppel_Znf"/>
</dbReference>
<dbReference type="PANTHER" id="PTHR24388">
    <property type="entry name" value="ZINC FINGER PROTEIN"/>
    <property type="match status" value="1"/>
</dbReference>
<proteinExistence type="inferred from homology"/>
<dbReference type="PROSITE" id="PS00028">
    <property type="entry name" value="ZINC_FINGER_C2H2_1"/>
    <property type="match status" value="3"/>
</dbReference>
<keyword evidence="6" id="KW-0238">DNA-binding</keyword>
<dbReference type="EMBL" id="OV121135">
    <property type="protein sequence ID" value="CAH0555155.1"/>
    <property type="molecule type" value="Genomic_DNA"/>
</dbReference>
<keyword evidence="7" id="KW-0539">Nucleus</keyword>
<dbReference type="SUPFAM" id="SSF57667">
    <property type="entry name" value="beta-beta-alpha zinc fingers"/>
    <property type="match status" value="2"/>
</dbReference>
<evidence type="ECO:0000256" key="8">
    <source>
        <dbReference type="ARBA" id="ARBA00037948"/>
    </source>
</evidence>
<keyword evidence="3" id="KW-0677">Repeat</keyword>
<name>A0A9P0FG17_BRAAE</name>
<dbReference type="InterPro" id="IPR036236">
    <property type="entry name" value="Znf_C2H2_sf"/>
</dbReference>
<feature type="domain" description="C2H2-type" evidence="11">
    <location>
        <begin position="290"/>
        <end position="320"/>
    </location>
</feature>
<evidence type="ECO:0000256" key="3">
    <source>
        <dbReference type="ARBA" id="ARBA00022737"/>
    </source>
</evidence>
<dbReference type="PROSITE" id="PS50157">
    <property type="entry name" value="ZINC_FINGER_C2H2_2"/>
    <property type="match status" value="4"/>
</dbReference>
<sequence length="396" mass="45938">MFADDRGKLSKFGKYFENYYCANKMSWAYCYRLYSGINTNMHLESMHKVLKYIYLEGRKVKRLDKAVHAILNFIRDRLITLNRDSSISWNMCKHVHLLGMFLKGQLSTIEEREDIGDMVIDCDPRTVEENIILKSLKNPLSNESHDLNNNVDAAKSNTIRLFNEIMSMVTTVEESKFVEKALLPLPHVLSSKSYGSNVFINTDFCQREPSNKHIEPQRGKKRKNALGNTNQLSEDSERKTENKYLTFSEKSVEAAKTWHELEEKKKKEYRVLCANNSATVKTTLHNGPQHLCSICGRNFKAACRLRFHSKTCGSMNLECPTCQKLFKTPEGIQKHQRFVHNKERLISCPKCIKQFICPADLKAHFNIHEGVRFKCDHCDSTFSNISNKKKHIKKYH</sequence>
<feature type="compositionally biased region" description="Basic and acidic residues" evidence="10">
    <location>
        <begin position="209"/>
        <end position="218"/>
    </location>
</feature>
<evidence type="ECO:0000256" key="7">
    <source>
        <dbReference type="ARBA" id="ARBA00023242"/>
    </source>
</evidence>
<evidence type="ECO:0000256" key="2">
    <source>
        <dbReference type="ARBA" id="ARBA00022723"/>
    </source>
</evidence>
<keyword evidence="4 9" id="KW-0863">Zinc-finger</keyword>
<dbReference type="GO" id="GO:0008270">
    <property type="term" value="F:zinc ion binding"/>
    <property type="evidence" value="ECO:0007669"/>
    <property type="project" value="UniProtKB-KW"/>
</dbReference>
<dbReference type="GO" id="GO:0005634">
    <property type="term" value="C:nucleus"/>
    <property type="evidence" value="ECO:0007669"/>
    <property type="project" value="UniProtKB-SubCell"/>
</dbReference>
<organism evidence="12 13">
    <name type="scientific">Brassicogethes aeneus</name>
    <name type="common">Rape pollen beetle</name>
    <name type="synonym">Meligethes aeneus</name>
    <dbReference type="NCBI Taxonomy" id="1431903"/>
    <lineage>
        <taxon>Eukaryota</taxon>
        <taxon>Metazoa</taxon>
        <taxon>Ecdysozoa</taxon>
        <taxon>Arthropoda</taxon>
        <taxon>Hexapoda</taxon>
        <taxon>Insecta</taxon>
        <taxon>Pterygota</taxon>
        <taxon>Neoptera</taxon>
        <taxon>Endopterygota</taxon>
        <taxon>Coleoptera</taxon>
        <taxon>Polyphaga</taxon>
        <taxon>Cucujiformia</taxon>
        <taxon>Nitidulidae</taxon>
        <taxon>Meligethinae</taxon>
        <taxon>Brassicogethes</taxon>
    </lineage>
</organism>
<evidence type="ECO:0000256" key="5">
    <source>
        <dbReference type="ARBA" id="ARBA00022833"/>
    </source>
</evidence>
<feature type="domain" description="C2H2-type" evidence="11">
    <location>
        <begin position="373"/>
        <end position="396"/>
    </location>
</feature>
<feature type="domain" description="C2H2-type" evidence="11">
    <location>
        <begin position="346"/>
        <end position="373"/>
    </location>
</feature>
<dbReference type="PANTHER" id="PTHR24388:SF54">
    <property type="entry name" value="PROTEIN ESCARGOT"/>
    <property type="match status" value="1"/>
</dbReference>
<dbReference type="AlphaFoldDB" id="A0A9P0FG17"/>
<dbReference type="Pfam" id="PF00096">
    <property type="entry name" value="zf-C2H2"/>
    <property type="match status" value="1"/>
</dbReference>
<gene>
    <name evidence="12" type="ORF">MELIAE_LOCUS6590</name>
</gene>